<protein>
    <submittedName>
        <fullName evidence="2">Uncharacterized protein</fullName>
    </submittedName>
</protein>
<dbReference type="EMBL" id="GBXM01099377">
    <property type="protein sequence ID" value="JAH09200.1"/>
    <property type="molecule type" value="Transcribed_RNA"/>
</dbReference>
<feature type="transmembrane region" description="Helical" evidence="1">
    <location>
        <begin position="20"/>
        <end position="38"/>
    </location>
</feature>
<keyword evidence="1" id="KW-1133">Transmembrane helix</keyword>
<organism evidence="2">
    <name type="scientific">Anguilla anguilla</name>
    <name type="common">European freshwater eel</name>
    <name type="synonym">Muraena anguilla</name>
    <dbReference type="NCBI Taxonomy" id="7936"/>
    <lineage>
        <taxon>Eukaryota</taxon>
        <taxon>Metazoa</taxon>
        <taxon>Chordata</taxon>
        <taxon>Craniata</taxon>
        <taxon>Vertebrata</taxon>
        <taxon>Euteleostomi</taxon>
        <taxon>Actinopterygii</taxon>
        <taxon>Neopterygii</taxon>
        <taxon>Teleostei</taxon>
        <taxon>Anguilliformes</taxon>
        <taxon>Anguillidae</taxon>
        <taxon>Anguilla</taxon>
    </lineage>
</organism>
<accession>A0A0E9PYN5</accession>
<reference evidence="2" key="2">
    <citation type="journal article" date="2015" name="Fish Shellfish Immunol.">
        <title>Early steps in the European eel (Anguilla anguilla)-Vibrio vulnificus interaction in the gills: Role of the RtxA13 toxin.</title>
        <authorList>
            <person name="Callol A."/>
            <person name="Pajuelo D."/>
            <person name="Ebbesson L."/>
            <person name="Teles M."/>
            <person name="MacKenzie S."/>
            <person name="Amaro C."/>
        </authorList>
    </citation>
    <scope>NUCLEOTIDE SEQUENCE</scope>
</reference>
<reference evidence="2" key="1">
    <citation type="submission" date="2014-11" db="EMBL/GenBank/DDBJ databases">
        <authorList>
            <person name="Amaro Gonzalez C."/>
        </authorList>
    </citation>
    <scope>NUCLEOTIDE SEQUENCE</scope>
</reference>
<dbReference type="AlphaFoldDB" id="A0A0E9PYN5"/>
<keyword evidence="1" id="KW-0472">Membrane</keyword>
<sequence length="43" mass="4911">MTCVQSLKENKNTFVQKSHLIFCFPLCPAVSILSQWPAHHRGL</sequence>
<evidence type="ECO:0000256" key="1">
    <source>
        <dbReference type="SAM" id="Phobius"/>
    </source>
</evidence>
<proteinExistence type="predicted"/>
<evidence type="ECO:0000313" key="2">
    <source>
        <dbReference type="EMBL" id="JAH09200.1"/>
    </source>
</evidence>
<name>A0A0E9PYN5_ANGAN</name>
<keyword evidence="1" id="KW-0812">Transmembrane</keyword>